<protein>
    <submittedName>
        <fullName evidence="9">Type VII secretion integral membrane protein EccD</fullName>
    </submittedName>
</protein>
<feature type="transmembrane region" description="Helical" evidence="7">
    <location>
        <begin position="239"/>
        <end position="260"/>
    </location>
</feature>
<feature type="transmembrane region" description="Helical" evidence="7">
    <location>
        <begin position="181"/>
        <end position="198"/>
    </location>
</feature>
<feature type="transmembrane region" description="Helical" evidence="7">
    <location>
        <begin position="266"/>
        <end position="287"/>
    </location>
</feature>
<dbReference type="Pfam" id="PF08817">
    <property type="entry name" value="YukD"/>
    <property type="match status" value="1"/>
</dbReference>
<evidence type="ECO:0000256" key="1">
    <source>
        <dbReference type="ARBA" id="ARBA00004651"/>
    </source>
</evidence>
<evidence type="ECO:0000256" key="7">
    <source>
        <dbReference type="SAM" id="Phobius"/>
    </source>
</evidence>
<dbReference type="Proteomes" id="UP001486207">
    <property type="component" value="Unassembled WGS sequence"/>
</dbReference>
<comment type="similarity">
    <text evidence="2">Belongs to the EccD/Snm4 family.</text>
</comment>
<evidence type="ECO:0000313" key="10">
    <source>
        <dbReference type="Proteomes" id="UP001486207"/>
    </source>
</evidence>
<keyword evidence="5 7" id="KW-1133">Transmembrane helix</keyword>
<evidence type="ECO:0000256" key="4">
    <source>
        <dbReference type="ARBA" id="ARBA00022692"/>
    </source>
</evidence>
<feature type="transmembrane region" description="Helical" evidence="7">
    <location>
        <begin position="437"/>
        <end position="463"/>
    </location>
</feature>
<keyword evidence="6 7" id="KW-0472">Membrane</keyword>
<gene>
    <name evidence="9" type="primary">eccD</name>
    <name evidence="9" type="ORF">ABT384_19280</name>
</gene>
<sequence length="468" mass="46962">MTDSAVAELCRLTVRAPSVSVDLAVPADVPVADLLPTLLRYVGEEAEEAGLDHAGWVLQRLGDAPLDEETTLARAGLADGDVLYLRPHTEALPEARLDDLVDGIADTAGRRLHTWHPEAARGLLVGATVATVVAALVLVFWPGVTGSGSTKAACAAVSGVLLLAGAGTASRAVGDRLSATALGLLVAPCLALAGWVLPGGDLTGPDAAQVAGARLLAAGAAGAGGAVLALAATAVGAPALLGTAVVSVAIAAGGALIGYTSLDVPAAAALVATVVALAAGTVAPFAFKLAGMRMPALPSSASQLQEGIEPYAGSEVAERTELAGRWVTALFAVTGIIAAGALVVLAEHPNLPEVLTALALSLLLLLHSRGLVHIGQRLTLAVPGIWGLLLLARSWAADSDGDGRLVVFAVLLGAAAALVIAAWTVPGRRMLPYWGRAAEVAHTGIAVALLPLSLWVAGLFGWLRGLFG</sequence>
<organism evidence="9 10">
    <name type="scientific">Streptomyces lanatus</name>
    <dbReference type="NCBI Taxonomy" id="66900"/>
    <lineage>
        <taxon>Bacteria</taxon>
        <taxon>Bacillati</taxon>
        <taxon>Actinomycetota</taxon>
        <taxon>Actinomycetes</taxon>
        <taxon>Kitasatosporales</taxon>
        <taxon>Streptomycetaceae</taxon>
        <taxon>Streptomyces</taxon>
    </lineage>
</organism>
<feature type="transmembrane region" description="Helical" evidence="7">
    <location>
        <begin position="378"/>
        <end position="397"/>
    </location>
</feature>
<evidence type="ECO:0000313" key="9">
    <source>
        <dbReference type="EMBL" id="MER7374779.1"/>
    </source>
</evidence>
<feature type="transmembrane region" description="Helical" evidence="7">
    <location>
        <begin position="120"/>
        <end position="144"/>
    </location>
</feature>
<comment type="caution">
    <text evidence="9">The sequence shown here is derived from an EMBL/GenBank/DDBJ whole genome shotgun (WGS) entry which is preliminary data.</text>
</comment>
<keyword evidence="4 7" id="KW-0812">Transmembrane</keyword>
<dbReference type="PIRSF" id="PIRSF017804">
    <property type="entry name" value="Secretion_EccD1"/>
    <property type="match status" value="1"/>
</dbReference>
<proteinExistence type="inferred from homology"/>
<comment type="subcellular location">
    <subcellularLocation>
        <location evidence="1">Cell membrane</location>
        <topology evidence="1">Multi-pass membrane protein</topology>
    </subcellularLocation>
</comment>
<feature type="transmembrane region" description="Helical" evidence="7">
    <location>
        <begin position="351"/>
        <end position="366"/>
    </location>
</feature>
<keyword evidence="10" id="KW-1185">Reference proteome</keyword>
<dbReference type="Pfam" id="PF19053">
    <property type="entry name" value="EccD"/>
    <property type="match status" value="1"/>
</dbReference>
<dbReference type="EMBL" id="JBEPFB010000008">
    <property type="protein sequence ID" value="MER7374779.1"/>
    <property type="molecule type" value="Genomic_DNA"/>
</dbReference>
<feature type="transmembrane region" description="Helical" evidence="7">
    <location>
        <begin position="403"/>
        <end position="425"/>
    </location>
</feature>
<dbReference type="InterPro" id="IPR006707">
    <property type="entry name" value="T7SS_EccD"/>
</dbReference>
<name>A0ABV1XT43_9ACTN</name>
<dbReference type="NCBIfam" id="TIGR03920">
    <property type="entry name" value="T7SS_EccD"/>
    <property type="match status" value="1"/>
</dbReference>
<feature type="domain" description="EccD-like transmembrane" evidence="8">
    <location>
        <begin position="121"/>
        <end position="466"/>
    </location>
</feature>
<dbReference type="InterPro" id="IPR044049">
    <property type="entry name" value="EccD_transm"/>
</dbReference>
<reference evidence="9 10" key="1">
    <citation type="submission" date="2024-06" db="EMBL/GenBank/DDBJ databases">
        <title>The Natural Products Discovery Center: Release of the First 8490 Sequenced Strains for Exploring Actinobacteria Biosynthetic Diversity.</title>
        <authorList>
            <person name="Kalkreuter E."/>
            <person name="Kautsar S.A."/>
            <person name="Yang D."/>
            <person name="Bader C.D."/>
            <person name="Teijaro C.N."/>
            <person name="Fluegel L."/>
            <person name="Davis C.M."/>
            <person name="Simpson J.R."/>
            <person name="Lauterbach L."/>
            <person name="Steele A.D."/>
            <person name="Gui C."/>
            <person name="Meng S."/>
            <person name="Li G."/>
            <person name="Viehrig K."/>
            <person name="Ye F."/>
            <person name="Su P."/>
            <person name="Kiefer A.F."/>
            <person name="Nichols A."/>
            <person name="Cepeda A.J."/>
            <person name="Yan W."/>
            <person name="Fan B."/>
            <person name="Jiang Y."/>
            <person name="Adhikari A."/>
            <person name="Zheng C.-J."/>
            <person name="Schuster L."/>
            <person name="Cowan T.M."/>
            <person name="Smanski M.J."/>
            <person name="Chevrette M.G."/>
            <person name="De Carvalho L.P.S."/>
            <person name="Shen B."/>
        </authorList>
    </citation>
    <scope>NUCLEOTIDE SEQUENCE [LARGE SCALE GENOMIC DNA]</scope>
    <source>
        <strain evidence="9 10">NPDC000155</strain>
    </source>
</reference>
<accession>A0ABV1XT43</accession>
<feature type="transmembrane region" description="Helical" evidence="7">
    <location>
        <begin position="150"/>
        <end position="169"/>
    </location>
</feature>
<feature type="transmembrane region" description="Helical" evidence="7">
    <location>
        <begin position="326"/>
        <end position="345"/>
    </location>
</feature>
<evidence type="ECO:0000256" key="2">
    <source>
        <dbReference type="ARBA" id="ARBA00006162"/>
    </source>
</evidence>
<dbReference type="InterPro" id="IPR024962">
    <property type="entry name" value="YukD-like"/>
</dbReference>
<keyword evidence="3" id="KW-1003">Cell membrane</keyword>
<feature type="transmembrane region" description="Helical" evidence="7">
    <location>
        <begin position="210"/>
        <end position="232"/>
    </location>
</feature>
<evidence type="ECO:0000256" key="3">
    <source>
        <dbReference type="ARBA" id="ARBA00022475"/>
    </source>
</evidence>
<evidence type="ECO:0000259" key="8">
    <source>
        <dbReference type="Pfam" id="PF19053"/>
    </source>
</evidence>
<dbReference type="RefSeq" id="WP_190071881.1">
    <property type="nucleotide sequence ID" value="NZ_BNBM01000008.1"/>
</dbReference>
<dbReference type="Gene3D" id="3.10.20.90">
    <property type="entry name" value="Phosphatidylinositol 3-kinase Catalytic Subunit, Chain A, domain 1"/>
    <property type="match status" value="1"/>
</dbReference>
<evidence type="ECO:0000256" key="6">
    <source>
        <dbReference type="ARBA" id="ARBA00023136"/>
    </source>
</evidence>
<evidence type="ECO:0000256" key="5">
    <source>
        <dbReference type="ARBA" id="ARBA00022989"/>
    </source>
</evidence>